<dbReference type="GO" id="GO:0140326">
    <property type="term" value="F:ATPase-coupled intramembrane lipid transporter activity"/>
    <property type="evidence" value="ECO:0007669"/>
    <property type="project" value="TreeGrafter"/>
</dbReference>
<dbReference type="Gramene" id="ONK62784">
    <property type="protein sequence ID" value="ONK62784"/>
    <property type="gene ID" value="A4U43_C07F8100"/>
</dbReference>
<name>A0A5P1EAD6_ASPOF</name>
<dbReference type="Pfam" id="PF13246">
    <property type="entry name" value="Cation_ATPase"/>
    <property type="match status" value="1"/>
</dbReference>
<feature type="non-terminal residue" evidence="1">
    <location>
        <position position="1"/>
    </location>
</feature>
<sequence>VNGQVRKPKVTVNADPNLVQSLERGTGTGEGNHARNFFLVLTLCNTIVDTADPSAKLIDYQGESPDEQALIYAAAAYGFVLVEQTSGPIVMDAPGQRQRFKILGIHEFDSDRRRMSVIVCCPDKSRILFVKGADNSMFSVIDDTSNNILEDTRTHLHSWSFILIHGIENSGHWHEGMTTEGFEDWHKDYEKASANDVSMILTADVGIGISGQEGRQAIMASGFAMGQFRFLMLFLSVHIHHLQEMPCLSFWDYCSYQSWSGCVAFYKTSMLTLKLFQMA</sequence>
<dbReference type="GO" id="GO:0045332">
    <property type="term" value="P:phospholipid translocation"/>
    <property type="evidence" value="ECO:0007669"/>
    <property type="project" value="TreeGrafter"/>
</dbReference>
<dbReference type="InterPro" id="IPR023299">
    <property type="entry name" value="ATPase_P-typ_cyto_dom_N"/>
</dbReference>
<dbReference type="PANTHER" id="PTHR24092">
    <property type="entry name" value="PROBABLE PHOSPHOLIPID-TRANSPORTING ATPASE"/>
    <property type="match status" value="1"/>
</dbReference>
<reference evidence="2" key="1">
    <citation type="journal article" date="2017" name="Nat. Commun.">
        <title>The asparagus genome sheds light on the origin and evolution of a young Y chromosome.</title>
        <authorList>
            <person name="Harkess A."/>
            <person name="Zhou J."/>
            <person name="Xu C."/>
            <person name="Bowers J.E."/>
            <person name="Van der Hulst R."/>
            <person name="Ayyampalayam S."/>
            <person name="Mercati F."/>
            <person name="Riccardi P."/>
            <person name="McKain M.R."/>
            <person name="Kakrana A."/>
            <person name="Tang H."/>
            <person name="Ray J."/>
            <person name="Groenendijk J."/>
            <person name="Arikit S."/>
            <person name="Mathioni S.M."/>
            <person name="Nakano M."/>
            <person name="Shan H."/>
            <person name="Telgmann-Rauber A."/>
            <person name="Kanno A."/>
            <person name="Yue Z."/>
            <person name="Chen H."/>
            <person name="Li W."/>
            <person name="Chen Y."/>
            <person name="Xu X."/>
            <person name="Zhang Y."/>
            <person name="Luo S."/>
            <person name="Chen H."/>
            <person name="Gao J."/>
            <person name="Mao Z."/>
            <person name="Pires J.C."/>
            <person name="Luo M."/>
            <person name="Kudrna D."/>
            <person name="Wing R.A."/>
            <person name="Meyers B.C."/>
            <person name="Yi K."/>
            <person name="Kong H."/>
            <person name="Lavrijsen P."/>
            <person name="Sunseri F."/>
            <person name="Falavigna A."/>
            <person name="Ye Y."/>
            <person name="Leebens-Mack J.H."/>
            <person name="Chen G."/>
        </authorList>
    </citation>
    <scope>NUCLEOTIDE SEQUENCE [LARGE SCALE GENOMIC DNA]</scope>
    <source>
        <strain evidence="2">cv. DH0086</strain>
    </source>
</reference>
<dbReference type="GO" id="GO:0000166">
    <property type="term" value="F:nucleotide binding"/>
    <property type="evidence" value="ECO:0007669"/>
    <property type="project" value="InterPro"/>
</dbReference>
<dbReference type="GO" id="GO:0005886">
    <property type="term" value="C:plasma membrane"/>
    <property type="evidence" value="ECO:0007669"/>
    <property type="project" value="TreeGrafter"/>
</dbReference>
<dbReference type="Proteomes" id="UP000243459">
    <property type="component" value="Chromosome 7"/>
</dbReference>
<accession>A0A5P1EAD6</accession>
<dbReference type="Gene3D" id="3.40.1110.10">
    <property type="entry name" value="Calcium-transporting ATPase, cytoplasmic domain N"/>
    <property type="match status" value="1"/>
</dbReference>
<dbReference type="AlphaFoldDB" id="A0A5P1EAD6"/>
<dbReference type="PANTHER" id="PTHR24092:SF91">
    <property type="entry name" value="PHOSPHOLIPID-TRANSPORTING ATPASE 1"/>
    <property type="match status" value="1"/>
</dbReference>
<protein>
    <submittedName>
        <fullName evidence="1">Uncharacterized protein</fullName>
    </submittedName>
</protein>
<evidence type="ECO:0000313" key="1">
    <source>
        <dbReference type="EMBL" id="ONK62784.1"/>
    </source>
</evidence>
<dbReference type="InterPro" id="IPR023214">
    <property type="entry name" value="HAD_sf"/>
</dbReference>
<gene>
    <name evidence="1" type="ORF">A4U43_C07F8100</name>
</gene>
<proteinExistence type="predicted"/>
<dbReference type="Gene3D" id="3.40.50.1000">
    <property type="entry name" value="HAD superfamily/HAD-like"/>
    <property type="match status" value="1"/>
</dbReference>
<dbReference type="SUPFAM" id="SSF81660">
    <property type="entry name" value="Metal cation-transporting ATPase, ATP-binding domain N"/>
    <property type="match status" value="1"/>
</dbReference>
<evidence type="ECO:0000313" key="2">
    <source>
        <dbReference type="Proteomes" id="UP000243459"/>
    </source>
</evidence>
<dbReference type="EMBL" id="CM007387">
    <property type="protein sequence ID" value="ONK62784.1"/>
    <property type="molecule type" value="Genomic_DNA"/>
</dbReference>
<keyword evidence="2" id="KW-1185">Reference proteome</keyword>
<organism evidence="1 2">
    <name type="scientific">Asparagus officinalis</name>
    <name type="common">Garden asparagus</name>
    <dbReference type="NCBI Taxonomy" id="4686"/>
    <lineage>
        <taxon>Eukaryota</taxon>
        <taxon>Viridiplantae</taxon>
        <taxon>Streptophyta</taxon>
        <taxon>Embryophyta</taxon>
        <taxon>Tracheophyta</taxon>
        <taxon>Spermatophyta</taxon>
        <taxon>Magnoliopsida</taxon>
        <taxon>Liliopsida</taxon>
        <taxon>Asparagales</taxon>
        <taxon>Asparagaceae</taxon>
        <taxon>Asparagoideae</taxon>
        <taxon>Asparagus</taxon>
    </lineage>
</organism>